<feature type="domain" description="Transposable element P transposase-like RNase H C-terminal" evidence="2">
    <location>
        <begin position="131"/>
        <end position="165"/>
    </location>
</feature>
<dbReference type="Pfam" id="PF21789">
    <property type="entry name" value="TNP-like_RNaseH_C"/>
    <property type="match status" value="1"/>
</dbReference>
<evidence type="ECO:0000259" key="1">
    <source>
        <dbReference type="Pfam" id="PF21788"/>
    </source>
</evidence>
<reference evidence="3" key="2">
    <citation type="submission" date="2017-10" db="EMBL/GenBank/DDBJ databases">
        <title>Ladona fulva Genome sequencing and assembly.</title>
        <authorList>
            <person name="Murali S."/>
            <person name="Richards S."/>
            <person name="Bandaranaike D."/>
            <person name="Bellair M."/>
            <person name="Blankenburg K."/>
            <person name="Chao H."/>
            <person name="Dinh H."/>
            <person name="Doddapaneni H."/>
            <person name="Dugan-Rocha S."/>
            <person name="Elkadiri S."/>
            <person name="Gnanaolivu R."/>
            <person name="Hernandez B."/>
            <person name="Skinner E."/>
            <person name="Javaid M."/>
            <person name="Lee S."/>
            <person name="Li M."/>
            <person name="Ming W."/>
            <person name="Munidasa M."/>
            <person name="Muniz J."/>
            <person name="Nguyen L."/>
            <person name="Hughes D."/>
            <person name="Osuji N."/>
            <person name="Pu L.-L."/>
            <person name="Puazo M."/>
            <person name="Qu C."/>
            <person name="Quiroz J."/>
            <person name="Raj R."/>
            <person name="Weissenberger G."/>
            <person name="Xin Y."/>
            <person name="Zou X."/>
            <person name="Han Y."/>
            <person name="Worley K."/>
            <person name="Muzny D."/>
            <person name="Gibbs R."/>
        </authorList>
    </citation>
    <scope>NUCLEOTIDE SEQUENCE</scope>
    <source>
        <strain evidence="3">Sampled in the wild</strain>
    </source>
</reference>
<dbReference type="EMBL" id="KZ308391">
    <property type="protein sequence ID" value="KAG8228812.1"/>
    <property type="molecule type" value="Genomic_DNA"/>
</dbReference>
<protein>
    <recommendedName>
        <fullName evidence="5">THAP domain-containing protein 9</fullName>
    </recommendedName>
</protein>
<reference evidence="3" key="1">
    <citation type="submission" date="2013-04" db="EMBL/GenBank/DDBJ databases">
        <authorList>
            <person name="Qu J."/>
            <person name="Murali S.C."/>
            <person name="Bandaranaike D."/>
            <person name="Bellair M."/>
            <person name="Blankenburg K."/>
            <person name="Chao H."/>
            <person name="Dinh H."/>
            <person name="Doddapaneni H."/>
            <person name="Downs B."/>
            <person name="Dugan-Rocha S."/>
            <person name="Elkadiri S."/>
            <person name="Gnanaolivu R.D."/>
            <person name="Hernandez B."/>
            <person name="Javaid M."/>
            <person name="Jayaseelan J.C."/>
            <person name="Lee S."/>
            <person name="Li M."/>
            <person name="Ming W."/>
            <person name="Munidasa M."/>
            <person name="Muniz J."/>
            <person name="Nguyen L."/>
            <person name="Ongeri F."/>
            <person name="Osuji N."/>
            <person name="Pu L.-L."/>
            <person name="Puazo M."/>
            <person name="Qu C."/>
            <person name="Quiroz J."/>
            <person name="Raj R."/>
            <person name="Weissenberger G."/>
            <person name="Xin Y."/>
            <person name="Zou X."/>
            <person name="Han Y."/>
            <person name="Richards S."/>
            <person name="Worley K."/>
            <person name="Muzny D."/>
            <person name="Gibbs R."/>
        </authorList>
    </citation>
    <scope>NUCLEOTIDE SEQUENCE</scope>
    <source>
        <strain evidence="3">Sampled in the wild</strain>
    </source>
</reference>
<dbReference type="AlphaFoldDB" id="A0A8K0K5M8"/>
<accession>A0A8K0K5M8</accession>
<gene>
    <name evidence="3" type="ORF">J437_LFUL008733</name>
</gene>
<dbReference type="Proteomes" id="UP000792457">
    <property type="component" value="Unassembled WGS sequence"/>
</dbReference>
<organism evidence="3 4">
    <name type="scientific">Ladona fulva</name>
    <name type="common">Scarce chaser dragonfly</name>
    <name type="synonym">Libellula fulva</name>
    <dbReference type="NCBI Taxonomy" id="123851"/>
    <lineage>
        <taxon>Eukaryota</taxon>
        <taxon>Metazoa</taxon>
        <taxon>Ecdysozoa</taxon>
        <taxon>Arthropoda</taxon>
        <taxon>Hexapoda</taxon>
        <taxon>Insecta</taxon>
        <taxon>Pterygota</taxon>
        <taxon>Palaeoptera</taxon>
        <taxon>Odonata</taxon>
        <taxon>Epiprocta</taxon>
        <taxon>Anisoptera</taxon>
        <taxon>Libelluloidea</taxon>
        <taxon>Libellulidae</taxon>
        <taxon>Ladona</taxon>
    </lineage>
</organism>
<evidence type="ECO:0000313" key="3">
    <source>
        <dbReference type="EMBL" id="KAG8228812.1"/>
    </source>
</evidence>
<keyword evidence="4" id="KW-1185">Reference proteome</keyword>
<comment type="caution">
    <text evidence="3">The sequence shown here is derived from an EMBL/GenBank/DDBJ whole genome shotgun (WGS) entry which is preliminary data.</text>
</comment>
<dbReference type="InterPro" id="IPR048367">
    <property type="entry name" value="TNP-like_RNaseH_C"/>
</dbReference>
<feature type="domain" description="Transposable element P transposase-like GTP-binding insertion" evidence="1">
    <location>
        <begin position="10"/>
        <end position="94"/>
    </location>
</feature>
<evidence type="ECO:0008006" key="5">
    <source>
        <dbReference type="Google" id="ProtNLM"/>
    </source>
</evidence>
<dbReference type="PANTHER" id="PTHR47577">
    <property type="entry name" value="THAP DOMAIN-CONTAINING PROTEIN 6"/>
    <property type="match status" value="1"/>
</dbReference>
<dbReference type="PANTHER" id="PTHR47577:SF2">
    <property type="entry name" value="THAP DOMAIN CONTAINING 9"/>
    <property type="match status" value="1"/>
</dbReference>
<dbReference type="OrthoDB" id="6756829at2759"/>
<dbReference type="Pfam" id="PF21788">
    <property type="entry name" value="TNP-like_GBD"/>
    <property type="match status" value="1"/>
</dbReference>
<name>A0A8K0K5M8_LADFU</name>
<evidence type="ECO:0000259" key="2">
    <source>
        <dbReference type="Pfam" id="PF21789"/>
    </source>
</evidence>
<dbReference type="InterPro" id="IPR048366">
    <property type="entry name" value="TNP-like_GBD"/>
</dbReference>
<sequence length="229" mass="26521">MFLHRISICFKNNGLRIANKLSSRHIYWRKHKMKVRPAVQTFSDSVGNAIESAIEFQLKEFQGCEETVVFIRYMKNIFDLLNSSSYLGKSFKAPLRCTNLNEWKFFIADAISYLERLSLTKDDSSKYLLTCKLSQDHLQLFFGLIRQRGGWNNDPTCCQFKSAFKRLIVRNELKVGKSVNCSPQGLINMLHVSSTSVARSSQFLMNNEEDFHALSCLMAVNREDHDYYS</sequence>
<proteinExistence type="predicted"/>
<evidence type="ECO:0000313" key="4">
    <source>
        <dbReference type="Proteomes" id="UP000792457"/>
    </source>
</evidence>